<organism evidence="2 3">
    <name type="scientific">Facklamia languida CCUG 37842</name>
    <dbReference type="NCBI Taxonomy" id="883113"/>
    <lineage>
        <taxon>Bacteria</taxon>
        <taxon>Bacillati</taxon>
        <taxon>Bacillota</taxon>
        <taxon>Bacilli</taxon>
        <taxon>Lactobacillales</taxon>
        <taxon>Aerococcaceae</taxon>
        <taxon>Facklamia</taxon>
    </lineage>
</organism>
<keyword evidence="3" id="KW-1185">Reference proteome</keyword>
<feature type="transmembrane region" description="Helical" evidence="1">
    <location>
        <begin position="6"/>
        <end position="25"/>
    </location>
</feature>
<evidence type="ECO:0000313" key="3">
    <source>
        <dbReference type="Proteomes" id="UP000006190"/>
    </source>
</evidence>
<dbReference type="Proteomes" id="UP000006190">
    <property type="component" value="Unassembled WGS sequence"/>
</dbReference>
<keyword evidence="1" id="KW-0472">Membrane</keyword>
<protein>
    <submittedName>
        <fullName evidence="2">Uncharacterized protein</fullName>
    </submittedName>
</protein>
<name>H3NIC8_9LACT</name>
<evidence type="ECO:0000313" key="2">
    <source>
        <dbReference type="EMBL" id="EHR37438.1"/>
    </source>
</evidence>
<proteinExistence type="predicted"/>
<comment type="caution">
    <text evidence="2">The sequence shown here is derived from an EMBL/GenBank/DDBJ whole genome shotgun (WGS) entry which is preliminary data.</text>
</comment>
<sequence length="66" mass="7495">MSPFTNFKIFLVLAPILLGIFLFLWYKERDEHKKKSYKIASIVTAVICVLTYLPLFGGTLQSILGS</sequence>
<evidence type="ECO:0000256" key="1">
    <source>
        <dbReference type="SAM" id="Phobius"/>
    </source>
</evidence>
<gene>
    <name evidence="2" type="ORF">HMPREF9708_00617</name>
</gene>
<reference evidence="2 3" key="1">
    <citation type="submission" date="2012-01" db="EMBL/GenBank/DDBJ databases">
        <title>The Genome Sequence of Facklamia languida CCUG 37842.</title>
        <authorList>
            <consortium name="The Broad Institute Genome Sequencing Platform"/>
            <person name="Earl A."/>
            <person name="Ward D."/>
            <person name="Feldgarden M."/>
            <person name="Gevers D."/>
            <person name="Huys G."/>
            <person name="Young S.K."/>
            <person name="Zeng Q."/>
            <person name="Gargeya S."/>
            <person name="Fitzgerald M."/>
            <person name="Haas B."/>
            <person name="Abouelleil A."/>
            <person name="Alvarado L."/>
            <person name="Arachchi H.M."/>
            <person name="Berlin A."/>
            <person name="Chapman S.B."/>
            <person name="Gearin G."/>
            <person name="Goldberg J."/>
            <person name="Griggs A."/>
            <person name="Gujja S."/>
            <person name="Hansen M."/>
            <person name="Heiman D."/>
            <person name="Howarth C."/>
            <person name="Larimer J."/>
            <person name="Lui A."/>
            <person name="MacDonald P.J.P."/>
            <person name="McCowen C."/>
            <person name="Montmayeur A."/>
            <person name="Murphy C."/>
            <person name="Neiman D."/>
            <person name="Pearson M."/>
            <person name="Priest M."/>
            <person name="Roberts A."/>
            <person name="Saif S."/>
            <person name="Shea T."/>
            <person name="Sisk P."/>
            <person name="Stolte C."/>
            <person name="Sykes S."/>
            <person name="Wortman J."/>
            <person name="Nusbaum C."/>
            <person name="Birren B."/>
        </authorList>
    </citation>
    <scope>NUCLEOTIDE SEQUENCE [LARGE SCALE GENOMIC DNA]</scope>
    <source>
        <strain evidence="2 3">CCUG 37842</strain>
    </source>
</reference>
<feature type="transmembrane region" description="Helical" evidence="1">
    <location>
        <begin position="37"/>
        <end position="56"/>
    </location>
</feature>
<accession>H3NIC8</accession>
<keyword evidence="1" id="KW-0812">Transmembrane</keyword>
<dbReference type="AlphaFoldDB" id="H3NIC8"/>
<dbReference type="EMBL" id="AGEG01000006">
    <property type="protein sequence ID" value="EHR37438.1"/>
    <property type="molecule type" value="Genomic_DNA"/>
</dbReference>
<dbReference type="HOGENOM" id="CLU_2824736_0_0_9"/>
<keyword evidence="1" id="KW-1133">Transmembrane helix</keyword>